<dbReference type="Proteomes" id="UP000015102">
    <property type="component" value="Unassembled WGS sequence"/>
</dbReference>
<feature type="domain" description="Nudix hydrolase" evidence="9">
    <location>
        <begin position="53"/>
        <end position="179"/>
    </location>
</feature>
<dbReference type="InterPro" id="IPR042970">
    <property type="entry name" value="NUDT18_NUDIX"/>
</dbReference>
<evidence type="ECO:0000256" key="1">
    <source>
        <dbReference type="ARBA" id="ARBA00001936"/>
    </source>
</evidence>
<evidence type="ECO:0000256" key="4">
    <source>
        <dbReference type="ARBA" id="ARBA00022723"/>
    </source>
</evidence>
<dbReference type="STRING" id="36166.T1H691"/>
<dbReference type="PROSITE" id="PS00893">
    <property type="entry name" value="NUDIX_BOX"/>
    <property type="match status" value="1"/>
</dbReference>
<sequence length="326" mass="36385">IEDKLNRVFRIQDLDDITSEVCDFSLEEQNAATEAQGIQPSTSSDYVPVIGKSVTYVVVCVLINDQNEVLMMQESKPSCAGKWYLPAGRMESGEHICEAAAREVLEETGIETEMTTLLGIEAAGGSWFRFILTGKVLGGTLKTPDQADRESMQAKWIGDLNELTLRANDIINVIEIARSYKNKGENPWHADILPIRFSHHKSFLRVVAVARKRTSNSLNMLVSEKNVHHLPTVEIHPGRSVYSTLRKFMVELFGAELPQHRPHGVLTLEHNPSAPPHTTDGICVTLLVAFRPPVEECNIIGKCIWHELKKALESKLVNILSNKNLT</sequence>
<evidence type="ECO:0000256" key="8">
    <source>
        <dbReference type="RuleBase" id="RU003476"/>
    </source>
</evidence>
<keyword evidence="4" id="KW-0479">Metal-binding</keyword>
<dbReference type="Gene3D" id="3.90.79.10">
    <property type="entry name" value="Nucleoside Triphosphate Pyrophosphohydrolase"/>
    <property type="match status" value="1"/>
</dbReference>
<organism evidence="10 11">
    <name type="scientific">Megaselia scalaris</name>
    <name type="common">Humpbacked fly</name>
    <name type="synonym">Phora scalaris</name>
    <dbReference type="NCBI Taxonomy" id="36166"/>
    <lineage>
        <taxon>Eukaryota</taxon>
        <taxon>Metazoa</taxon>
        <taxon>Ecdysozoa</taxon>
        <taxon>Arthropoda</taxon>
        <taxon>Hexapoda</taxon>
        <taxon>Insecta</taxon>
        <taxon>Pterygota</taxon>
        <taxon>Neoptera</taxon>
        <taxon>Endopterygota</taxon>
        <taxon>Diptera</taxon>
        <taxon>Brachycera</taxon>
        <taxon>Muscomorpha</taxon>
        <taxon>Platypezoidea</taxon>
        <taxon>Phoridae</taxon>
        <taxon>Megaseliini</taxon>
        <taxon>Megaselia</taxon>
    </lineage>
</organism>
<dbReference type="PRINTS" id="PR00502">
    <property type="entry name" value="NUDIXFAMILY"/>
</dbReference>
<dbReference type="InterPro" id="IPR015797">
    <property type="entry name" value="NUDIX_hydrolase-like_dom_sf"/>
</dbReference>
<dbReference type="InterPro" id="IPR000086">
    <property type="entry name" value="NUDIX_hydrolase_dom"/>
</dbReference>
<evidence type="ECO:0000256" key="7">
    <source>
        <dbReference type="ARBA" id="ARBA00023211"/>
    </source>
</evidence>
<evidence type="ECO:0000256" key="3">
    <source>
        <dbReference type="ARBA" id="ARBA00005582"/>
    </source>
</evidence>
<dbReference type="InterPro" id="IPR020476">
    <property type="entry name" value="Nudix_hydrolase"/>
</dbReference>
<name>T1H691_MEGSC</name>
<dbReference type="OMA" id="FPTCEIN"/>
<evidence type="ECO:0000313" key="11">
    <source>
        <dbReference type="Proteomes" id="UP000015102"/>
    </source>
</evidence>
<evidence type="ECO:0000313" key="10">
    <source>
        <dbReference type="EnsemblMetazoa" id="MESCA012224-PA"/>
    </source>
</evidence>
<evidence type="ECO:0000256" key="2">
    <source>
        <dbReference type="ARBA" id="ARBA00001946"/>
    </source>
</evidence>
<dbReference type="GO" id="GO:0044716">
    <property type="term" value="F:8-oxo-GDP phosphatase activity"/>
    <property type="evidence" value="ECO:0007669"/>
    <property type="project" value="TreeGrafter"/>
</dbReference>
<dbReference type="SUPFAM" id="SSF55811">
    <property type="entry name" value="Nudix"/>
    <property type="match status" value="1"/>
</dbReference>
<keyword evidence="6" id="KW-0460">Magnesium</keyword>
<evidence type="ECO:0000256" key="5">
    <source>
        <dbReference type="ARBA" id="ARBA00022801"/>
    </source>
</evidence>
<dbReference type="PROSITE" id="PS51462">
    <property type="entry name" value="NUDIX"/>
    <property type="match status" value="1"/>
</dbReference>
<dbReference type="PANTHER" id="PTHR22769">
    <property type="entry name" value="MUTT/NUDIX HYDROLASE"/>
    <property type="match status" value="1"/>
</dbReference>
<dbReference type="AlphaFoldDB" id="T1H691"/>
<dbReference type="EnsemblMetazoa" id="MESCA012224-RA">
    <property type="protein sequence ID" value="MESCA012224-PA"/>
    <property type="gene ID" value="MESCA012224"/>
</dbReference>
<dbReference type="HOGENOM" id="CLU_061042_1_0_1"/>
<dbReference type="GO" id="GO:0046872">
    <property type="term" value="F:metal ion binding"/>
    <property type="evidence" value="ECO:0007669"/>
    <property type="project" value="UniProtKB-KW"/>
</dbReference>
<dbReference type="Pfam" id="PF00293">
    <property type="entry name" value="NUDIX"/>
    <property type="match status" value="1"/>
</dbReference>
<dbReference type="GO" id="GO:0044715">
    <property type="term" value="F:8-oxo-dGDP phosphatase activity"/>
    <property type="evidence" value="ECO:0007669"/>
    <property type="project" value="TreeGrafter"/>
</dbReference>
<evidence type="ECO:0000256" key="6">
    <source>
        <dbReference type="ARBA" id="ARBA00022842"/>
    </source>
</evidence>
<evidence type="ECO:0000259" key="9">
    <source>
        <dbReference type="PROSITE" id="PS51462"/>
    </source>
</evidence>
<comment type="cofactor">
    <cofactor evidence="2">
        <name>Mg(2+)</name>
        <dbReference type="ChEBI" id="CHEBI:18420"/>
    </cofactor>
</comment>
<reference evidence="10" key="2">
    <citation type="submission" date="2015-06" db="UniProtKB">
        <authorList>
            <consortium name="EnsemblMetazoa"/>
        </authorList>
    </citation>
    <scope>IDENTIFICATION</scope>
</reference>
<dbReference type="CDD" id="cd04671">
    <property type="entry name" value="NUDIX_8DGDPP_Nudt18"/>
    <property type="match status" value="1"/>
</dbReference>
<accession>T1H691</accession>
<dbReference type="InterPro" id="IPR020084">
    <property type="entry name" value="NUDIX_hydrolase_CS"/>
</dbReference>
<comment type="similarity">
    <text evidence="3 8">Belongs to the Nudix hydrolase family.</text>
</comment>
<protein>
    <recommendedName>
        <fullName evidence="9">Nudix hydrolase domain-containing protein</fullName>
    </recommendedName>
</protein>
<keyword evidence="5 8" id="KW-0378">Hydrolase</keyword>
<dbReference type="PANTHER" id="PTHR22769:SF56">
    <property type="entry name" value="8-OXO-DGDP PHOSPHATASE NUDT18"/>
    <property type="match status" value="1"/>
</dbReference>
<keyword evidence="11" id="KW-1185">Reference proteome</keyword>
<comment type="cofactor">
    <cofactor evidence="1">
        <name>Mn(2+)</name>
        <dbReference type="ChEBI" id="CHEBI:29035"/>
    </cofactor>
</comment>
<keyword evidence="7" id="KW-0464">Manganese</keyword>
<proteinExistence type="inferred from homology"/>
<reference evidence="11" key="1">
    <citation type="submission" date="2013-02" db="EMBL/GenBank/DDBJ databases">
        <authorList>
            <person name="Hughes D."/>
        </authorList>
    </citation>
    <scope>NUCLEOTIDE SEQUENCE</scope>
    <source>
        <strain>Durham</strain>
        <strain evidence="11">NC isolate 2 -- Noor lab</strain>
    </source>
</reference>